<dbReference type="AlphaFoldDB" id="A0A1N7F0S3"/>
<dbReference type="Proteomes" id="UP000185687">
    <property type="component" value="Unassembled WGS sequence"/>
</dbReference>
<dbReference type="NCBIfam" id="TIGR01549">
    <property type="entry name" value="HAD-SF-IA-v1"/>
    <property type="match status" value="1"/>
</dbReference>
<evidence type="ECO:0000313" key="2">
    <source>
        <dbReference type="EMBL" id="APX97460.1"/>
    </source>
</evidence>
<sequence>MKAVLFDMDGVLVDSETYWSTFEHEELFPDAVPDEDIDRAETSGMNFRDVYDYLETEYGTEISRSEWIDRFDAAAETVYTERVSLLDGLHDLLEELDERGVHTALVSSSPHHWIEQVLERFDLEGSFDRVVSADDIDAPSKPNPDVFEHAAAELDVSPENSLVVEDSENGIEAASRAGTTVVAYRIEAHDDLDYSSADHVVETPAEVRETVLEEVR</sequence>
<dbReference type="PANTHER" id="PTHR43434">
    <property type="entry name" value="PHOSPHOGLYCOLATE PHOSPHATASE"/>
    <property type="match status" value="1"/>
</dbReference>
<reference evidence="2 5" key="1">
    <citation type="submission" date="2017-01" db="EMBL/GenBank/DDBJ databases">
        <title>Complete genome sequence of Haloterrigena daqingensis type strain (JX313T).</title>
        <authorList>
            <person name="Shuang W."/>
        </authorList>
    </citation>
    <scope>NUCLEOTIDE SEQUENCE [LARGE SCALE GENOMIC DNA]</scope>
    <source>
        <strain evidence="2 5">JX313</strain>
    </source>
</reference>
<dbReference type="SFLD" id="SFLDS00003">
    <property type="entry name" value="Haloacid_Dehalogenase"/>
    <property type="match status" value="1"/>
</dbReference>
<dbReference type="InterPro" id="IPR023214">
    <property type="entry name" value="HAD_sf"/>
</dbReference>
<proteinExistence type="inferred from homology"/>
<name>A0A1N7F0S3_9EURY</name>
<keyword evidence="4" id="KW-1185">Reference proteome</keyword>
<dbReference type="InterPro" id="IPR006439">
    <property type="entry name" value="HAD-SF_hydro_IA"/>
</dbReference>
<protein>
    <submittedName>
        <fullName evidence="2 3">Haloacid dehalogenase</fullName>
    </submittedName>
</protein>
<evidence type="ECO:0000313" key="5">
    <source>
        <dbReference type="Proteomes" id="UP000187321"/>
    </source>
</evidence>
<dbReference type="Pfam" id="PF13419">
    <property type="entry name" value="HAD_2"/>
    <property type="match status" value="1"/>
</dbReference>
<dbReference type="GeneID" id="30956890"/>
<gene>
    <name evidence="2" type="ORF">BB347_13065</name>
    <name evidence="3" type="ORF">SAMN05421809_2926</name>
</gene>
<dbReference type="OrthoDB" id="372285at2157"/>
<dbReference type="PANTHER" id="PTHR43434:SF1">
    <property type="entry name" value="PHOSPHOGLYCOLATE PHOSPHATASE"/>
    <property type="match status" value="1"/>
</dbReference>
<evidence type="ECO:0000256" key="1">
    <source>
        <dbReference type="ARBA" id="ARBA00007958"/>
    </source>
</evidence>
<dbReference type="EMBL" id="FTNP01000005">
    <property type="protein sequence ID" value="SIR93936.1"/>
    <property type="molecule type" value="Genomic_DNA"/>
</dbReference>
<dbReference type="GO" id="GO:0005829">
    <property type="term" value="C:cytosol"/>
    <property type="evidence" value="ECO:0007669"/>
    <property type="project" value="TreeGrafter"/>
</dbReference>
<dbReference type="Gene3D" id="3.40.50.1000">
    <property type="entry name" value="HAD superfamily/HAD-like"/>
    <property type="match status" value="1"/>
</dbReference>
<evidence type="ECO:0000313" key="4">
    <source>
        <dbReference type="Proteomes" id="UP000185687"/>
    </source>
</evidence>
<dbReference type="InterPro" id="IPR036412">
    <property type="entry name" value="HAD-like_sf"/>
</dbReference>
<dbReference type="NCBIfam" id="TIGR01509">
    <property type="entry name" value="HAD-SF-IA-v3"/>
    <property type="match status" value="1"/>
</dbReference>
<dbReference type="SFLD" id="SFLDG01129">
    <property type="entry name" value="C1.5:_HAD__Beta-PGM__Phosphata"/>
    <property type="match status" value="1"/>
</dbReference>
<dbReference type="SFLD" id="SFLDG01135">
    <property type="entry name" value="C1.5.6:_HAD__Beta-PGM__Phospha"/>
    <property type="match status" value="1"/>
</dbReference>
<dbReference type="STRING" id="588898.BB347_13065"/>
<dbReference type="Gene3D" id="1.10.150.240">
    <property type="entry name" value="Putative phosphatase, domain 2"/>
    <property type="match status" value="1"/>
</dbReference>
<dbReference type="GO" id="GO:0008967">
    <property type="term" value="F:phosphoglycolate phosphatase activity"/>
    <property type="evidence" value="ECO:0007669"/>
    <property type="project" value="TreeGrafter"/>
</dbReference>
<dbReference type="EMBL" id="CP019327">
    <property type="protein sequence ID" value="APX97460.1"/>
    <property type="molecule type" value="Genomic_DNA"/>
</dbReference>
<comment type="similarity">
    <text evidence="1">Belongs to the HAD-like hydrolase superfamily.</text>
</comment>
<dbReference type="Proteomes" id="UP000187321">
    <property type="component" value="Chromosome"/>
</dbReference>
<dbReference type="GO" id="GO:0006281">
    <property type="term" value="P:DNA repair"/>
    <property type="evidence" value="ECO:0007669"/>
    <property type="project" value="TreeGrafter"/>
</dbReference>
<evidence type="ECO:0000313" key="3">
    <source>
        <dbReference type="EMBL" id="SIR93936.1"/>
    </source>
</evidence>
<dbReference type="SUPFAM" id="SSF56784">
    <property type="entry name" value="HAD-like"/>
    <property type="match status" value="1"/>
</dbReference>
<dbReference type="InterPro" id="IPR041492">
    <property type="entry name" value="HAD_2"/>
</dbReference>
<organism evidence="3 4">
    <name type="scientific">Natronorubrum daqingense</name>
    <dbReference type="NCBI Taxonomy" id="588898"/>
    <lineage>
        <taxon>Archaea</taxon>
        <taxon>Methanobacteriati</taxon>
        <taxon>Methanobacteriota</taxon>
        <taxon>Stenosarchaea group</taxon>
        <taxon>Halobacteria</taxon>
        <taxon>Halobacteriales</taxon>
        <taxon>Natrialbaceae</taxon>
        <taxon>Natronorubrum</taxon>
    </lineage>
</organism>
<accession>A0A1N7F0S3</accession>
<dbReference type="InterPro" id="IPR050155">
    <property type="entry name" value="HAD-like_hydrolase_sf"/>
</dbReference>
<reference evidence="3 4" key="2">
    <citation type="submission" date="2017-01" db="EMBL/GenBank/DDBJ databases">
        <authorList>
            <person name="Mah S.A."/>
            <person name="Swanson W.J."/>
            <person name="Moy G.W."/>
            <person name="Vacquier V.D."/>
        </authorList>
    </citation>
    <scope>NUCLEOTIDE SEQUENCE [LARGE SCALE GENOMIC DNA]</scope>
    <source>
        <strain evidence="3 4">CGMCC 1.8909</strain>
    </source>
</reference>
<dbReference type="KEGG" id="hda:BB347_13065"/>
<dbReference type="RefSeq" id="WP_076582974.1">
    <property type="nucleotide sequence ID" value="NZ_CP019327.1"/>
</dbReference>
<dbReference type="InterPro" id="IPR023198">
    <property type="entry name" value="PGP-like_dom2"/>
</dbReference>